<keyword evidence="11" id="KW-0966">Cell projection</keyword>
<evidence type="ECO:0000259" key="10">
    <source>
        <dbReference type="PROSITE" id="PS51123"/>
    </source>
</evidence>
<dbReference type="InterPro" id="IPR036737">
    <property type="entry name" value="OmpA-like_sf"/>
</dbReference>
<dbReference type="SUPFAM" id="SSF103088">
    <property type="entry name" value="OmpA-like"/>
    <property type="match status" value="1"/>
</dbReference>
<keyword evidence="3" id="KW-1003">Cell membrane</keyword>
<keyword evidence="8" id="KW-0175">Coiled coil</keyword>
<evidence type="ECO:0000256" key="2">
    <source>
        <dbReference type="ARBA" id="ARBA00008914"/>
    </source>
</evidence>
<dbReference type="NCBIfam" id="NF006508">
    <property type="entry name" value="PRK08944.1"/>
    <property type="match status" value="1"/>
</dbReference>
<keyword evidence="12" id="KW-1185">Reference proteome</keyword>
<evidence type="ECO:0000256" key="1">
    <source>
        <dbReference type="ARBA" id="ARBA00004162"/>
    </source>
</evidence>
<dbReference type="Pfam" id="PF00691">
    <property type="entry name" value="OmpA"/>
    <property type="match status" value="1"/>
</dbReference>
<feature type="domain" description="OmpA-like" evidence="10">
    <location>
        <begin position="150"/>
        <end position="271"/>
    </location>
</feature>
<keyword evidence="6 7" id="KW-0472">Membrane</keyword>
<keyword evidence="11" id="KW-0969">Cilium</keyword>
<reference evidence="11 12" key="1">
    <citation type="journal article" date="2012" name="J. Bacteriol.">
        <title>Complete genome sequences of Methylophaga sp. strain JAM1 and Methylophaga sp. strain JAM7.</title>
        <authorList>
            <person name="Villeneuve C."/>
            <person name="Martineau C."/>
            <person name="Mauffrey F."/>
            <person name="Villemur R."/>
        </authorList>
    </citation>
    <scope>NUCLEOTIDE SEQUENCE [LARGE SCALE GENOMIC DNA]</scope>
    <source>
        <strain evidence="11 12">JAM7</strain>
    </source>
</reference>
<evidence type="ECO:0000256" key="7">
    <source>
        <dbReference type="PROSITE-ProRule" id="PRU00473"/>
    </source>
</evidence>
<dbReference type="Gene3D" id="3.30.1330.60">
    <property type="entry name" value="OmpA-like domain"/>
    <property type="match status" value="1"/>
</dbReference>
<keyword evidence="5 9" id="KW-1133">Transmembrane helix</keyword>
<dbReference type="OrthoDB" id="9815217at2"/>
<dbReference type="InterPro" id="IPR025713">
    <property type="entry name" value="MotB-like_N_dom"/>
</dbReference>
<evidence type="ECO:0000256" key="4">
    <source>
        <dbReference type="ARBA" id="ARBA00022692"/>
    </source>
</evidence>
<dbReference type="Proteomes" id="UP000009145">
    <property type="component" value="Chromosome"/>
</dbReference>
<comment type="subcellular location">
    <subcellularLocation>
        <location evidence="1">Cell membrane</location>
        <topology evidence="1">Single-pass membrane protein</topology>
    </subcellularLocation>
</comment>
<gene>
    <name evidence="11" type="ordered locus">Q7C_2519</name>
</gene>
<keyword evidence="11" id="KW-0282">Flagellum</keyword>
<dbReference type="KEGG" id="mec:Q7C_2519"/>
<accession>I1YL47</accession>
<dbReference type="eggNOG" id="COG1360">
    <property type="taxonomic scope" value="Bacteria"/>
</dbReference>
<dbReference type="PATRIC" id="fig|754477.3.peg.2473"/>
<dbReference type="Pfam" id="PF13677">
    <property type="entry name" value="MotB_plug"/>
    <property type="match status" value="1"/>
</dbReference>
<evidence type="ECO:0000256" key="3">
    <source>
        <dbReference type="ARBA" id="ARBA00022475"/>
    </source>
</evidence>
<dbReference type="GO" id="GO:0005886">
    <property type="term" value="C:plasma membrane"/>
    <property type="evidence" value="ECO:0007669"/>
    <property type="project" value="UniProtKB-SubCell"/>
</dbReference>
<evidence type="ECO:0000313" key="11">
    <source>
        <dbReference type="EMBL" id="AFJ03640.1"/>
    </source>
</evidence>
<dbReference type="PANTHER" id="PTHR30329">
    <property type="entry name" value="STATOR ELEMENT OF FLAGELLAR MOTOR COMPLEX"/>
    <property type="match status" value="1"/>
</dbReference>
<evidence type="ECO:0000313" key="12">
    <source>
        <dbReference type="Proteomes" id="UP000009145"/>
    </source>
</evidence>
<dbReference type="AlphaFoldDB" id="I1YL47"/>
<organism evidence="11 12">
    <name type="scientific">Methylophaga frappieri (strain ATCC BAA-2434 / DSM 25690 / JAM7)</name>
    <dbReference type="NCBI Taxonomy" id="754477"/>
    <lineage>
        <taxon>Bacteria</taxon>
        <taxon>Pseudomonadati</taxon>
        <taxon>Pseudomonadota</taxon>
        <taxon>Gammaproteobacteria</taxon>
        <taxon>Thiotrichales</taxon>
        <taxon>Piscirickettsiaceae</taxon>
        <taxon>Methylophaga</taxon>
    </lineage>
</organism>
<sequence>MSEANTQRHAQHQKRALPAYIATFADLMSLLMCFFVLLLSFAEIDAMKFKMVVDSLEKAFGVQRDVPAIEIPMGTSIIAQEFSPGEPRPTPINVVQQQTIDDPREVLKVTMDAEAAAQEIARQTAEEAEKFKQALQAEIADGLIEVENQENRIVIRIREKGSFPSGDAQINTDFIPILKTIHDVLLDTDGLIAVAGHTDNIPINTSRYRSNWELSSSRATSVVHELLTYQQLSPDRLMVEGYADTRPLMPNDSPTSRAQNRRVEIVVLKSLTVNDTTHPIESLRETLPAEGGVTVAP</sequence>
<evidence type="ECO:0000256" key="5">
    <source>
        <dbReference type="ARBA" id="ARBA00022989"/>
    </source>
</evidence>
<dbReference type="CDD" id="cd07185">
    <property type="entry name" value="OmpA_C-like"/>
    <property type="match status" value="1"/>
</dbReference>
<proteinExistence type="inferred from homology"/>
<evidence type="ECO:0000256" key="8">
    <source>
        <dbReference type="SAM" id="Coils"/>
    </source>
</evidence>
<dbReference type="RefSeq" id="WP_014705058.1">
    <property type="nucleotide sequence ID" value="NC_017856.1"/>
</dbReference>
<keyword evidence="4 9" id="KW-0812">Transmembrane</keyword>
<name>I1YL47_METFJ</name>
<dbReference type="EMBL" id="CP003380">
    <property type="protein sequence ID" value="AFJ03640.1"/>
    <property type="molecule type" value="Genomic_DNA"/>
</dbReference>
<feature type="coiled-coil region" evidence="8">
    <location>
        <begin position="118"/>
        <end position="152"/>
    </location>
</feature>
<feature type="transmembrane region" description="Helical" evidence="9">
    <location>
        <begin position="20"/>
        <end position="41"/>
    </location>
</feature>
<dbReference type="STRING" id="754477.Q7C_2519"/>
<dbReference type="PANTHER" id="PTHR30329:SF21">
    <property type="entry name" value="LIPOPROTEIN YIAD-RELATED"/>
    <property type="match status" value="1"/>
</dbReference>
<protein>
    <submittedName>
        <fullName evidence="11">Flagellar motor rotation protein MotB</fullName>
    </submittedName>
</protein>
<evidence type="ECO:0000256" key="6">
    <source>
        <dbReference type="ARBA" id="ARBA00023136"/>
    </source>
</evidence>
<evidence type="ECO:0000256" key="9">
    <source>
        <dbReference type="SAM" id="Phobius"/>
    </source>
</evidence>
<comment type="similarity">
    <text evidence="2">Belongs to the MotB family.</text>
</comment>
<dbReference type="InterPro" id="IPR006665">
    <property type="entry name" value="OmpA-like"/>
</dbReference>
<dbReference type="PROSITE" id="PS51123">
    <property type="entry name" value="OMPA_2"/>
    <property type="match status" value="1"/>
</dbReference>
<dbReference type="HOGENOM" id="CLU_016890_0_3_6"/>
<dbReference type="InterPro" id="IPR050330">
    <property type="entry name" value="Bact_OuterMem_StrucFunc"/>
</dbReference>